<dbReference type="Proteomes" id="UP000317078">
    <property type="component" value="Unassembled WGS sequence"/>
</dbReference>
<feature type="signal peptide" evidence="2">
    <location>
        <begin position="1"/>
        <end position="27"/>
    </location>
</feature>
<accession>A0A502FDA1</accession>
<feature type="chain" id="PRO_5021449999" evidence="2">
    <location>
        <begin position="28"/>
        <end position="234"/>
    </location>
</feature>
<evidence type="ECO:0000313" key="3">
    <source>
        <dbReference type="EMBL" id="TPG47259.1"/>
    </source>
</evidence>
<dbReference type="AlphaFoldDB" id="A0A502FDA1"/>
<keyword evidence="4" id="KW-1185">Reference proteome</keyword>
<keyword evidence="2" id="KW-0732">Signal</keyword>
<name>A0A502FDA1_9PROT</name>
<comment type="caution">
    <text evidence="3">The sequence shown here is derived from an EMBL/GenBank/DDBJ whole genome shotgun (WGS) entry which is preliminary data.</text>
</comment>
<dbReference type="RefSeq" id="WP_140886158.1">
    <property type="nucleotide sequence ID" value="NZ_RCZP01000035.1"/>
</dbReference>
<organism evidence="3 4">
    <name type="scientific">Muricoccus nepalensis</name>
    <dbReference type="NCBI Taxonomy" id="1854500"/>
    <lineage>
        <taxon>Bacteria</taxon>
        <taxon>Pseudomonadati</taxon>
        <taxon>Pseudomonadota</taxon>
        <taxon>Alphaproteobacteria</taxon>
        <taxon>Acetobacterales</taxon>
        <taxon>Roseomonadaceae</taxon>
        <taxon>Muricoccus</taxon>
    </lineage>
</organism>
<feature type="region of interest" description="Disordered" evidence="1">
    <location>
        <begin position="204"/>
        <end position="234"/>
    </location>
</feature>
<gene>
    <name evidence="3" type="ORF">EAH89_23410</name>
</gene>
<evidence type="ECO:0000256" key="1">
    <source>
        <dbReference type="SAM" id="MobiDB-lite"/>
    </source>
</evidence>
<evidence type="ECO:0000313" key="4">
    <source>
        <dbReference type="Proteomes" id="UP000317078"/>
    </source>
</evidence>
<dbReference type="OrthoDB" id="481082at2"/>
<feature type="compositionally biased region" description="Low complexity" evidence="1">
    <location>
        <begin position="29"/>
        <end position="45"/>
    </location>
</feature>
<dbReference type="EMBL" id="RCZP01000035">
    <property type="protein sequence ID" value="TPG47259.1"/>
    <property type="molecule type" value="Genomic_DNA"/>
</dbReference>
<feature type="compositionally biased region" description="Basic and acidic residues" evidence="1">
    <location>
        <begin position="208"/>
        <end position="226"/>
    </location>
</feature>
<reference evidence="3 4" key="1">
    <citation type="journal article" date="2019" name="Environ. Microbiol.">
        <title>Species interactions and distinct microbial communities in high Arctic permafrost affected cryosols are associated with the CH4 and CO2 gas fluxes.</title>
        <authorList>
            <person name="Altshuler I."/>
            <person name="Hamel J."/>
            <person name="Turney S."/>
            <person name="Magnuson E."/>
            <person name="Levesque R."/>
            <person name="Greer C."/>
            <person name="Whyte L.G."/>
        </authorList>
    </citation>
    <scope>NUCLEOTIDE SEQUENCE [LARGE SCALE GENOMIC DNA]</scope>
    <source>
        <strain evidence="3 4">S9.3B</strain>
    </source>
</reference>
<feature type="region of interest" description="Disordered" evidence="1">
    <location>
        <begin position="26"/>
        <end position="45"/>
    </location>
</feature>
<proteinExistence type="predicted"/>
<evidence type="ECO:0000256" key="2">
    <source>
        <dbReference type="SAM" id="SignalP"/>
    </source>
</evidence>
<sequence length="234" mass="24309">MRRRSACLAGLATIVAGPASFSGQVLAQGTPSGTSPPGGASSPAGRLWFDPTQLPSFTGVVDRYLLNPDGKTDRLLFREGPQVIFPDNMAAEMMSAVPVGRSIVVYGIRARRAPVITMLAWAVDGSAPAHFVERPTWTFPVFHAADEALEASGTVRAPLLTAQGDQIGVILDGGVVIRVPLAAATALGDRLAVGKTVAATGRGASLPERGKALDAERIGEAPEKLEPLPAGRPQ</sequence>
<protein>
    <submittedName>
        <fullName evidence="3">Uncharacterized protein</fullName>
    </submittedName>
</protein>